<comment type="caution">
    <text evidence="1">The sequence shown here is derived from an EMBL/GenBank/DDBJ whole genome shotgun (WGS) entry which is preliminary data.</text>
</comment>
<name>A0A1F6MEH3_9BACT</name>
<dbReference type="InterPro" id="IPR014710">
    <property type="entry name" value="RmlC-like_jellyroll"/>
</dbReference>
<evidence type="ECO:0000313" key="2">
    <source>
        <dbReference type="Proteomes" id="UP000177953"/>
    </source>
</evidence>
<dbReference type="Gene3D" id="2.60.120.10">
    <property type="entry name" value="Jelly Rolls"/>
    <property type="match status" value="1"/>
</dbReference>
<reference evidence="1 2" key="1">
    <citation type="journal article" date="2016" name="Nat. Commun.">
        <title>Thousands of microbial genomes shed light on interconnected biogeochemical processes in an aquifer system.</title>
        <authorList>
            <person name="Anantharaman K."/>
            <person name="Brown C.T."/>
            <person name="Hug L.A."/>
            <person name="Sharon I."/>
            <person name="Castelle C.J."/>
            <person name="Probst A.J."/>
            <person name="Thomas B.C."/>
            <person name="Singh A."/>
            <person name="Wilkins M.J."/>
            <person name="Karaoz U."/>
            <person name="Brodie E.L."/>
            <person name="Williams K.H."/>
            <person name="Hubbard S.S."/>
            <person name="Banfield J.F."/>
        </authorList>
    </citation>
    <scope>NUCLEOTIDE SEQUENCE [LARGE SCALE GENOMIC DNA]</scope>
</reference>
<dbReference type="InterPro" id="IPR011051">
    <property type="entry name" value="RmlC_Cupin_sf"/>
</dbReference>
<evidence type="ECO:0008006" key="3">
    <source>
        <dbReference type="Google" id="ProtNLM"/>
    </source>
</evidence>
<proteinExistence type="predicted"/>
<dbReference type="EMBL" id="MFPU01000017">
    <property type="protein sequence ID" value="OGH70035.1"/>
    <property type="molecule type" value="Genomic_DNA"/>
</dbReference>
<organism evidence="1 2">
    <name type="scientific">Candidatus Magasanikbacteria bacterium RIFCSPHIGHO2_01_FULL_47_8</name>
    <dbReference type="NCBI Taxonomy" id="1798673"/>
    <lineage>
        <taxon>Bacteria</taxon>
        <taxon>Candidatus Magasanikiibacteriota</taxon>
    </lineage>
</organism>
<accession>A0A1F6MEH3</accession>
<evidence type="ECO:0000313" key="1">
    <source>
        <dbReference type="EMBL" id="OGH70035.1"/>
    </source>
</evidence>
<dbReference type="SUPFAM" id="SSF51182">
    <property type="entry name" value="RmlC-like cupins"/>
    <property type="match status" value="1"/>
</dbReference>
<dbReference type="AlphaFoldDB" id="A0A1F6MEH3"/>
<dbReference type="Proteomes" id="UP000177953">
    <property type="component" value="Unassembled WGS sequence"/>
</dbReference>
<sequence length="137" mass="14960">MDTVFIGKEYIEQVLACQPTPGKHQLEPLKTFAAEKKLPCGILEDSALLENEAEVHARVGDLWYCLQGEVEFICGGELTDSWVREGSGGNEIAGKGIKNGTTHVLKAGDWLWIPPGEPHTHTTPGTARLMIIKVPQV</sequence>
<protein>
    <recommendedName>
        <fullName evidence="3">Cupin 2 conserved barrel domain-containing protein</fullName>
    </recommendedName>
</protein>
<gene>
    <name evidence="1" type="ORF">A2754_00100</name>
</gene>